<keyword evidence="3" id="KW-0221">Differentiation</keyword>
<feature type="DNA-binding region" description="Homeobox" evidence="11">
    <location>
        <begin position="216"/>
        <end position="275"/>
    </location>
</feature>
<evidence type="ECO:0000256" key="5">
    <source>
        <dbReference type="ARBA" id="ARBA00023015"/>
    </source>
</evidence>
<evidence type="ECO:0000256" key="14">
    <source>
        <dbReference type="SAM" id="MobiDB-lite"/>
    </source>
</evidence>
<evidence type="ECO:0000256" key="12">
    <source>
        <dbReference type="RuleBase" id="RU000682"/>
    </source>
</evidence>
<dbReference type="Proteomes" id="UP000243686">
    <property type="component" value="Unassembled WGS sequence"/>
</dbReference>
<dbReference type="CDD" id="cd00086">
    <property type="entry name" value="homeodomain"/>
    <property type="match status" value="1"/>
</dbReference>
<dbReference type="GO" id="GO:0007399">
    <property type="term" value="P:nervous system development"/>
    <property type="evidence" value="ECO:0007669"/>
    <property type="project" value="UniProtKB-KW"/>
</dbReference>
<keyword evidence="8" id="KW-0804">Transcription</keyword>
<evidence type="ECO:0000256" key="2">
    <source>
        <dbReference type="ARBA" id="ARBA00022473"/>
    </source>
</evidence>
<dbReference type="EMBL" id="KV892396">
    <property type="protein sequence ID" value="OON20872.1"/>
    <property type="molecule type" value="Genomic_DNA"/>
</dbReference>
<evidence type="ECO:0000256" key="11">
    <source>
        <dbReference type="PROSITE-ProRule" id="PRU00108"/>
    </source>
</evidence>
<comment type="similarity">
    <text evidence="10">Belongs to the paired homeobox family. Unc-4 subfamily.</text>
</comment>
<gene>
    <name evidence="16" type="ORF">X801_03238</name>
</gene>
<keyword evidence="7 11" id="KW-0371">Homeobox</keyword>
<dbReference type="InterPro" id="IPR001356">
    <property type="entry name" value="HD"/>
</dbReference>
<reference evidence="16 17" key="1">
    <citation type="submission" date="2015-03" db="EMBL/GenBank/DDBJ databases">
        <title>Draft genome of the nematode, Opisthorchis viverrini.</title>
        <authorList>
            <person name="Mitreva M."/>
        </authorList>
    </citation>
    <scope>NUCLEOTIDE SEQUENCE [LARGE SCALE GENOMIC DNA]</scope>
    <source>
        <strain evidence="16">Khon Kaen</strain>
    </source>
</reference>
<dbReference type="GO" id="GO:0005634">
    <property type="term" value="C:nucleus"/>
    <property type="evidence" value="ECO:0007669"/>
    <property type="project" value="UniProtKB-SubCell"/>
</dbReference>
<evidence type="ECO:0000256" key="8">
    <source>
        <dbReference type="ARBA" id="ARBA00023163"/>
    </source>
</evidence>
<dbReference type="Gene3D" id="1.10.10.60">
    <property type="entry name" value="Homeodomain-like"/>
    <property type="match status" value="1"/>
</dbReference>
<evidence type="ECO:0000256" key="6">
    <source>
        <dbReference type="ARBA" id="ARBA00023125"/>
    </source>
</evidence>
<dbReference type="Pfam" id="PF00046">
    <property type="entry name" value="Homeodomain"/>
    <property type="match status" value="1"/>
</dbReference>
<feature type="region of interest" description="Disordered" evidence="14">
    <location>
        <begin position="168"/>
        <end position="192"/>
    </location>
</feature>
<evidence type="ECO:0000313" key="16">
    <source>
        <dbReference type="EMBL" id="OON20872.1"/>
    </source>
</evidence>
<dbReference type="PROSITE" id="PS00027">
    <property type="entry name" value="HOMEOBOX_1"/>
    <property type="match status" value="1"/>
</dbReference>
<dbReference type="PROSITE" id="PS50071">
    <property type="entry name" value="HOMEOBOX_2"/>
    <property type="match status" value="1"/>
</dbReference>
<proteinExistence type="inferred from homology"/>
<feature type="domain" description="Homeobox" evidence="15">
    <location>
        <begin position="214"/>
        <end position="274"/>
    </location>
</feature>
<dbReference type="PANTHER" id="PTHR46799:SF1">
    <property type="entry name" value="HOMEOBOX PROTEIN UNC-4 HOMOLOG"/>
    <property type="match status" value="1"/>
</dbReference>
<evidence type="ECO:0000256" key="4">
    <source>
        <dbReference type="ARBA" id="ARBA00022902"/>
    </source>
</evidence>
<keyword evidence="5" id="KW-0805">Transcription regulation</keyword>
<comment type="subcellular location">
    <subcellularLocation>
        <location evidence="1 11 12">Nucleus</location>
    </subcellularLocation>
</comment>
<dbReference type="InterPro" id="IPR009057">
    <property type="entry name" value="Homeodomain-like_sf"/>
</dbReference>
<keyword evidence="9 11" id="KW-0539">Nucleus</keyword>
<dbReference type="GO" id="GO:1990837">
    <property type="term" value="F:sequence-specific double-stranded DNA binding"/>
    <property type="evidence" value="ECO:0007669"/>
    <property type="project" value="TreeGrafter"/>
</dbReference>
<keyword evidence="6 11" id="KW-0238">DNA-binding</keyword>
<sequence>MCAIVVVDLSKESSWGVLRQVGAHRVRWLVKAQTYKTYTGRELVTAVRNTLNPDFGIGDANPRKSGFDYAQRNELDLQGEEERKYQIHGDGVNLESANKIHAQTNILQNIQSSRKLPSCLPILKSFWPYLLMHLPEVGSINMCPQEHHLKNSTSGFSSGIPATMEFSKGNTPLDRISPPRQYEHGNDETSCRTRNNTALSELSNSDLLGDLNQVGRKRTRTNYSGQQITELEFVFRLSHYPNRCTREELAQRLCLPESRIQVWFQNRRAKWRKRENTRKGPGRPAHNAQPLTCSGEPIDPQELMKREMSRLERRRMKAFKKQMQNEQKRKVQLIKRQHEELRIRWAAYTGANKNDSNCDDPKGLQDLLMQSKCQKIPSLIPVKPLFIESSTNKSRPTCSVSAPEATTTISPSWSTESNHSTFSSLHDSRNNNFRLSSDISRTATPEPTNPKKPYLFSIDSIINPDSHPLKLLPR</sequence>
<dbReference type="InterPro" id="IPR017970">
    <property type="entry name" value="Homeobox_CS"/>
</dbReference>
<protein>
    <submittedName>
        <fullName evidence="16">Homeobox domain protein</fullName>
    </submittedName>
</protein>
<dbReference type="FunFam" id="1.10.10.60:FF:000679">
    <property type="entry name" value="Homeobox protein aristaless"/>
    <property type="match status" value="1"/>
</dbReference>
<organism evidence="16 17">
    <name type="scientific">Opisthorchis viverrini</name>
    <name type="common">Southeast Asian liver fluke</name>
    <dbReference type="NCBI Taxonomy" id="6198"/>
    <lineage>
        <taxon>Eukaryota</taxon>
        <taxon>Metazoa</taxon>
        <taxon>Spiralia</taxon>
        <taxon>Lophotrochozoa</taxon>
        <taxon>Platyhelminthes</taxon>
        <taxon>Trematoda</taxon>
        <taxon>Digenea</taxon>
        <taxon>Opisthorchiida</taxon>
        <taxon>Opisthorchiata</taxon>
        <taxon>Opisthorchiidae</taxon>
        <taxon>Opisthorchis</taxon>
    </lineage>
</organism>
<feature type="region of interest" description="Disordered" evidence="14">
    <location>
        <begin position="273"/>
        <end position="298"/>
    </location>
</feature>
<accession>A0A1S8X2D2</accession>
<keyword evidence="17" id="KW-1185">Reference proteome</keyword>
<evidence type="ECO:0000256" key="3">
    <source>
        <dbReference type="ARBA" id="ARBA00022782"/>
    </source>
</evidence>
<evidence type="ECO:0000256" key="9">
    <source>
        <dbReference type="ARBA" id="ARBA00023242"/>
    </source>
</evidence>
<keyword evidence="2" id="KW-0217">Developmental protein</keyword>
<feature type="region of interest" description="Disordered" evidence="14">
    <location>
        <begin position="391"/>
        <end position="428"/>
    </location>
</feature>
<evidence type="ECO:0000259" key="15">
    <source>
        <dbReference type="PROSITE" id="PS50071"/>
    </source>
</evidence>
<dbReference type="SUPFAM" id="SSF46689">
    <property type="entry name" value="Homeodomain-like"/>
    <property type="match status" value="1"/>
</dbReference>
<dbReference type="GO" id="GO:0000981">
    <property type="term" value="F:DNA-binding transcription factor activity, RNA polymerase II-specific"/>
    <property type="evidence" value="ECO:0007669"/>
    <property type="project" value="InterPro"/>
</dbReference>
<keyword evidence="13" id="KW-0175">Coiled coil</keyword>
<evidence type="ECO:0000256" key="10">
    <source>
        <dbReference type="ARBA" id="ARBA00038351"/>
    </source>
</evidence>
<dbReference type="AlphaFoldDB" id="A0A1S8X2D2"/>
<evidence type="ECO:0000313" key="17">
    <source>
        <dbReference type="Proteomes" id="UP000243686"/>
    </source>
</evidence>
<name>A0A1S8X2D2_OPIVI</name>
<keyword evidence="4" id="KW-0524">Neurogenesis</keyword>
<feature type="compositionally biased region" description="Basic and acidic residues" evidence="14">
    <location>
        <begin position="181"/>
        <end position="191"/>
    </location>
</feature>
<evidence type="ECO:0000256" key="1">
    <source>
        <dbReference type="ARBA" id="ARBA00004123"/>
    </source>
</evidence>
<evidence type="ECO:0000256" key="13">
    <source>
        <dbReference type="SAM" id="Coils"/>
    </source>
</evidence>
<feature type="coiled-coil region" evidence="13">
    <location>
        <begin position="316"/>
        <end position="344"/>
    </location>
</feature>
<evidence type="ECO:0000256" key="7">
    <source>
        <dbReference type="ARBA" id="ARBA00023155"/>
    </source>
</evidence>
<dbReference type="GO" id="GO:0030154">
    <property type="term" value="P:cell differentiation"/>
    <property type="evidence" value="ECO:0007669"/>
    <property type="project" value="UniProtKB-KW"/>
</dbReference>
<dbReference type="SMART" id="SM00389">
    <property type="entry name" value="HOX"/>
    <property type="match status" value="1"/>
</dbReference>
<dbReference type="PANTHER" id="PTHR46799">
    <property type="entry name" value="HOMEOBOX PROTEIN UNC-4 HOMOLOG"/>
    <property type="match status" value="1"/>
</dbReference>